<proteinExistence type="predicted"/>
<feature type="compositionally biased region" description="Basic and acidic residues" evidence="1">
    <location>
        <begin position="72"/>
        <end position="85"/>
    </location>
</feature>
<name>A0A0H5QPV7_9EUKA</name>
<feature type="compositionally biased region" description="Polar residues" evidence="1">
    <location>
        <begin position="194"/>
        <end position="217"/>
    </location>
</feature>
<feature type="region of interest" description="Disordered" evidence="1">
    <location>
        <begin position="56"/>
        <end position="168"/>
    </location>
</feature>
<feature type="compositionally biased region" description="Basic residues" evidence="1">
    <location>
        <begin position="140"/>
        <end position="153"/>
    </location>
</feature>
<evidence type="ECO:0000313" key="2">
    <source>
        <dbReference type="EMBL" id="CRZ03647.1"/>
    </source>
</evidence>
<feature type="compositionally biased region" description="Basic and acidic residues" evidence="1">
    <location>
        <begin position="98"/>
        <end position="119"/>
    </location>
</feature>
<feature type="region of interest" description="Disordered" evidence="1">
    <location>
        <begin position="189"/>
        <end position="219"/>
    </location>
</feature>
<organism evidence="2">
    <name type="scientific">Spongospora subterranea</name>
    <dbReference type="NCBI Taxonomy" id="70186"/>
    <lineage>
        <taxon>Eukaryota</taxon>
        <taxon>Sar</taxon>
        <taxon>Rhizaria</taxon>
        <taxon>Endomyxa</taxon>
        <taxon>Phytomyxea</taxon>
        <taxon>Plasmodiophorida</taxon>
        <taxon>Plasmodiophoridae</taxon>
        <taxon>Spongospora</taxon>
    </lineage>
</organism>
<feature type="non-terminal residue" evidence="2">
    <location>
        <position position="268"/>
    </location>
</feature>
<dbReference type="EMBL" id="HACM01003205">
    <property type="protein sequence ID" value="CRZ03647.1"/>
    <property type="molecule type" value="Transcribed_RNA"/>
</dbReference>
<sequence length="268" mass="30078">MNQTFLEAQPGNESLRRLERLSALPNADKEYVSKLHPVFSVLENTHSNMNELLQAARDPIYTPVKEPTAPSDKPRPKSRDHDGRRMSPLQSRNRERRTRASREGEERFAINSKATEKNGDPITHGIAGGDGGREPVRAKTSQRKQRKKKQGRRRVIEGVANDDDDSLSRTTLKQLDSITIRIEPVMECEPDPSTEVTPLQETSTKPDLEPISSTTKSPPKLEASAFSARLNDFLATYFHSEFGDDANVMLSASALTKKQTWEALTTKR</sequence>
<dbReference type="AlphaFoldDB" id="A0A0H5QPV7"/>
<reference evidence="2" key="1">
    <citation type="submission" date="2015-04" db="EMBL/GenBank/DDBJ databases">
        <title>The genome sequence of the plant pathogenic Rhizarian Plasmodiophora brassicae reveals insights in its biotrophic life cycle and the origin of chitin synthesis.</title>
        <authorList>
            <person name="Schwelm A."/>
            <person name="Fogelqvist J."/>
            <person name="Knaust A."/>
            <person name="Julke S."/>
            <person name="Lilja T."/>
            <person name="Dhandapani V."/>
            <person name="Bonilla-Rosso G."/>
            <person name="Karlsson M."/>
            <person name="Shevchenko A."/>
            <person name="Choi S.R."/>
            <person name="Kim H.G."/>
            <person name="Park J.Y."/>
            <person name="Lim Y.P."/>
            <person name="Ludwig-Muller J."/>
            <person name="Dixelius C."/>
        </authorList>
    </citation>
    <scope>NUCLEOTIDE SEQUENCE</scope>
    <source>
        <tissue evidence="2">Potato root galls</tissue>
    </source>
</reference>
<accession>A0A0H5QPV7</accession>
<evidence type="ECO:0000256" key="1">
    <source>
        <dbReference type="SAM" id="MobiDB-lite"/>
    </source>
</evidence>
<protein>
    <submittedName>
        <fullName evidence="2">Uncharacterized protein</fullName>
    </submittedName>
</protein>